<dbReference type="AlphaFoldDB" id="A0A0N7JI78"/>
<protein>
    <submittedName>
        <fullName evidence="1">Uncharacterized protein</fullName>
    </submittedName>
</protein>
<proteinExistence type="predicted"/>
<dbReference type="OrthoDB" id="5494330at2"/>
<accession>A0A0N7JI78</accession>
<keyword evidence="2" id="KW-1185">Reference proteome</keyword>
<name>A0A0N7JI78_9CAUL</name>
<geneLocation type="plasmid" evidence="2">
    <name>CB4 Plasmid</name>
</geneLocation>
<gene>
    <name evidence="1" type="ORF">AQ619_18270</name>
</gene>
<dbReference type="RefSeq" id="WP_062151938.1">
    <property type="nucleotide sequence ID" value="NZ_CP013003.1"/>
</dbReference>
<organism evidence="1 2">
    <name type="scientific">Caulobacter henricii</name>
    <dbReference type="NCBI Taxonomy" id="69395"/>
    <lineage>
        <taxon>Bacteria</taxon>
        <taxon>Pseudomonadati</taxon>
        <taxon>Pseudomonadota</taxon>
        <taxon>Alphaproteobacteria</taxon>
        <taxon>Caulobacterales</taxon>
        <taxon>Caulobacteraceae</taxon>
        <taxon>Caulobacter</taxon>
    </lineage>
</organism>
<evidence type="ECO:0000313" key="2">
    <source>
        <dbReference type="Proteomes" id="UP000056905"/>
    </source>
</evidence>
<dbReference type="Proteomes" id="UP000056905">
    <property type="component" value="Plasmid pCB4"/>
</dbReference>
<keyword evidence="1" id="KW-0614">Plasmid</keyword>
<dbReference type="EMBL" id="CP013003">
    <property type="protein sequence ID" value="ALL15434.1"/>
    <property type="molecule type" value="Genomic_DNA"/>
</dbReference>
<sequence>MAIPVFRANNPGWGDMSDYVSHFAKSTEGSDAYSNIISILASGRIEARNPFGVGRARAPLSVRHDMVCFSEVPLHQLSRLASRRQSEHGIVFRKDFVIANGGNPILYAYAAGGLTVPFEALMAQGAGDAAHPIWLIVPFVDAPGAGGSYFFEWEREWRKIGHLNFGLDDVAFLIIPESHHQYARIFFDDAEVEHTGPCYRCPFIDARWGQDQIQEALSR</sequence>
<dbReference type="KEGG" id="chq:AQ619_18270"/>
<evidence type="ECO:0000313" key="1">
    <source>
        <dbReference type="EMBL" id="ALL15434.1"/>
    </source>
</evidence>
<reference evidence="1 2" key="1">
    <citation type="submission" date="2015-10" db="EMBL/GenBank/DDBJ databases">
        <title>Conservation of the essential genome among Caulobacter and Brevundimonas species.</title>
        <authorList>
            <person name="Scott D."/>
            <person name="Ely B."/>
        </authorList>
    </citation>
    <scope>NUCLEOTIDE SEQUENCE [LARGE SCALE GENOMIC DNA]</scope>
    <source>
        <strain evidence="1 2">CB4</strain>
        <plasmid evidence="2">CB4 Plasmid</plasmid>
    </source>
</reference>